<reference evidence="1 2" key="2">
    <citation type="journal article" date="2022" name="Mol. Ecol. Resour.">
        <title>The genomes of chicory, endive, great burdock and yacon provide insights into Asteraceae paleo-polyploidization history and plant inulin production.</title>
        <authorList>
            <person name="Fan W."/>
            <person name="Wang S."/>
            <person name="Wang H."/>
            <person name="Wang A."/>
            <person name="Jiang F."/>
            <person name="Liu H."/>
            <person name="Zhao H."/>
            <person name="Xu D."/>
            <person name="Zhang Y."/>
        </authorList>
    </citation>
    <scope>NUCLEOTIDE SEQUENCE [LARGE SCALE GENOMIC DNA]</scope>
    <source>
        <strain evidence="2">cv. Yunnan</strain>
        <tissue evidence="1">Leaves</tissue>
    </source>
</reference>
<name>A0ACB9INV2_9ASTR</name>
<accession>A0ACB9INV2</accession>
<organism evidence="1 2">
    <name type="scientific">Smallanthus sonchifolius</name>
    <dbReference type="NCBI Taxonomy" id="185202"/>
    <lineage>
        <taxon>Eukaryota</taxon>
        <taxon>Viridiplantae</taxon>
        <taxon>Streptophyta</taxon>
        <taxon>Embryophyta</taxon>
        <taxon>Tracheophyta</taxon>
        <taxon>Spermatophyta</taxon>
        <taxon>Magnoliopsida</taxon>
        <taxon>eudicotyledons</taxon>
        <taxon>Gunneridae</taxon>
        <taxon>Pentapetalae</taxon>
        <taxon>asterids</taxon>
        <taxon>campanulids</taxon>
        <taxon>Asterales</taxon>
        <taxon>Asteraceae</taxon>
        <taxon>Asteroideae</taxon>
        <taxon>Heliantheae alliance</taxon>
        <taxon>Millerieae</taxon>
        <taxon>Smallanthus</taxon>
    </lineage>
</organism>
<evidence type="ECO:0000313" key="2">
    <source>
        <dbReference type="Proteomes" id="UP001056120"/>
    </source>
</evidence>
<protein>
    <submittedName>
        <fullName evidence="1">Uncharacterized protein</fullName>
    </submittedName>
</protein>
<dbReference type="EMBL" id="CM042025">
    <property type="protein sequence ID" value="KAI3808752.1"/>
    <property type="molecule type" value="Genomic_DNA"/>
</dbReference>
<reference evidence="2" key="1">
    <citation type="journal article" date="2022" name="Mol. Ecol. Resour.">
        <title>The genomes of chicory, endive, great burdock and yacon provide insights into Asteraceae palaeo-polyploidization history and plant inulin production.</title>
        <authorList>
            <person name="Fan W."/>
            <person name="Wang S."/>
            <person name="Wang H."/>
            <person name="Wang A."/>
            <person name="Jiang F."/>
            <person name="Liu H."/>
            <person name="Zhao H."/>
            <person name="Xu D."/>
            <person name="Zhang Y."/>
        </authorList>
    </citation>
    <scope>NUCLEOTIDE SEQUENCE [LARGE SCALE GENOMIC DNA]</scope>
    <source>
        <strain evidence="2">cv. Yunnan</strain>
    </source>
</reference>
<dbReference type="Proteomes" id="UP001056120">
    <property type="component" value="Linkage Group LG08"/>
</dbReference>
<evidence type="ECO:0000313" key="1">
    <source>
        <dbReference type="EMBL" id="KAI3808752.1"/>
    </source>
</evidence>
<gene>
    <name evidence="1" type="ORF">L1987_24713</name>
</gene>
<sequence length="92" mass="10337">MGWCHGDQVEPMTWAPREFSLVKEVETFQQQHRRKLAGGWFWGCEVLYYGDGKVFRGCCDAQAALKAAVLSYQNGTAVLSGCCELVQEKPFS</sequence>
<keyword evidence="2" id="KW-1185">Reference proteome</keyword>
<comment type="caution">
    <text evidence="1">The sequence shown here is derived from an EMBL/GenBank/DDBJ whole genome shotgun (WGS) entry which is preliminary data.</text>
</comment>
<proteinExistence type="predicted"/>